<dbReference type="Proteomes" id="UP000091820">
    <property type="component" value="Unassembled WGS sequence"/>
</dbReference>
<reference evidence="2" key="2">
    <citation type="submission" date="2020-05" db="UniProtKB">
        <authorList>
            <consortium name="EnsemblMetazoa"/>
        </authorList>
    </citation>
    <scope>IDENTIFICATION</scope>
    <source>
        <strain evidence="2">IAEA</strain>
    </source>
</reference>
<dbReference type="EnsemblMetazoa" id="GBRI041521-RA">
    <property type="protein sequence ID" value="GBRI041521-PA"/>
    <property type="gene ID" value="GBRI041521"/>
</dbReference>
<evidence type="ECO:0000256" key="1">
    <source>
        <dbReference type="SAM" id="Phobius"/>
    </source>
</evidence>
<protein>
    <submittedName>
        <fullName evidence="2">Uncharacterized protein</fullName>
    </submittedName>
</protein>
<name>A0A1A9X262_9MUSC</name>
<proteinExistence type="predicted"/>
<organism evidence="2 3">
    <name type="scientific">Glossina brevipalpis</name>
    <dbReference type="NCBI Taxonomy" id="37001"/>
    <lineage>
        <taxon>Eukaryota</taxon>
        <taxon>Metazoa</taxon>
        <taxon>Ecdysozoa</taxon>
        <taxon>Arthropoda</taxon>
        <taxon>Hexapoda</taxon>
        <taxon>Insecta</taxon>
        <taxon>Pterygota</taxon>
        <taxon>Neoptera</taxon>
        <taxon>Endopterygota</taxon>
        <taxon>Diptera</taxon>
        <taxon>Brachycera</taxon>
        <taxon>Muscomorpha</taxon>
        <taxon>Hippoboscoidea</taxon>
        <taxon>Glossinidae</taxon>
        <taxon>Glossina</taxon>
    </lineage>
</organism>
<keyword evidence="1" id="KW-0812">Transmembrane</keyword>
<dbReference type="AlphaFoldDB" id="A0A1A9X262"/>
<feature type="transmembrane region" description="Helical" evidence="1">
    <location>
        <begin position="14"/>
        <end position="33"/>
    </location>
</feature>
<keyword evidence="1" id="KW-1133">Transmembrane helix</keyword>
<keyword evidence="1" id="KW-0472">Membrane</keyword>
<dbReference type="VEuPathDB" id="VectorBase:GBRI041521"/>
<accession>A0A1A9X262</accession>
<sequence length="107" mass="12133">MHIYYSYCKETNNFQYAAAAAAAAVAIAIAVLLDVDVVVVECVVNLKATFVPLWTLYASILTRSENHVLVENKEFIRAQQKKYRNIPKQRQLIKENFNSLITALLTN</sequence>
<evidence type="ECO:0000313" key="2">
    <source>
        <dbReference type="EnsemblMetazoa" id="GBRI041521-PA"/>
    </source>
</evidence>
<keyword evidence="3" id="KW-1185">Reference proteome</keyword>
<reference evidence="3" key="1">
    <citation type="submission" date="2014-03" db="EMBL/GenBank/DDBJ databases">
        <authorList>
            <person name="Aksoy S."/>
            <person name="Warren W."/>
            <person name="Wilson R.K."/>
        </authorList>
    </citation>
    <scope>NUCLEOTIDE SEQUENCE [LARGE SCALE GENOMIC DNA]</scope>
    <source>
        <strain evidence="3">IAEA</strain>
    </source>
</reference>
<evidence type="ECO:0000313" key="3">
    <source>
        <dbReference type="Proteomes" id="UP000091820"/>
    </source>
</evidence>